<dbReference type="AlphaFoldDB" id="A0A7H0FXT7"/>
<dbReference type="InterPro" id="IPR007213">
    <property type="entry name" value="Ppm1/Ppm2/Tcmp"/>
</dbReference>
<dbReference type="KEGG" id="lsx:H8B22_00875"/>
<proteinExistence type="inferred from homology"/>
<accession>A0A7H0FXT7</accession>
<comment type="similarity">
    <text evidence="1 4">Belongs to the UPF0677 family.</text>
</comment>
<dbReference type="EC" id="2.1.1.-" evidence="4"/>
<dbReference type="InterPro" id="IPR029063">
    <property type="entry name" value="SAM-dependent_MTases_sf"/>
</dbReference>
<protein>
    <recommendedName>
        <fullName evidence="4">S-adenosyl-L-methionine-dependent methyltransferase</fullName>
        <ecNumber evidence="4">2.1.1.-</ecNumber>
    </recommendedName>
</protein>
<dbReference type="GO" id="GO:0032259">
    <property type="term" value="P:methylation"/>
    <property type="evidence" value="ECO:0007669"/>
    <property type="project" value="UniProtKB-KW"/>
</dbReference>
<comment type="function">
    <text evidence="4">Exhibits S-adenosyl-L-methionine-dependent methyltransferase activity.</text>
</comment>
<dbReference type="PANTHER" id="PTHR43619:SF2">
    <property type="entry name" value="S-ADENOSYL-L-METHIONINE-DEPENDENT METHYLTRANSFERASES SUPERFAMILY PROTEIN"/>
    <property type="match status" value="1"/>
</dbReference>
<reference evidence="5 6" key="1">
    <citation type="submission" date="2020-08" db="EMBL/GenBank/DDBJ databases">
        <title>Lysobacter sp. II4 sp. nov., isolated from soil.</title>
        <authorList>
            <person name="Woo C.Y."/>
            <person name="Kim J."/>
        </authorList>
    </citation>
    <scope>NUCLEOTIDE SEQUENCE [LARGE SCALE GENOMIC DNA]</scope>
    <source>
        <strain evidence="5 6">II4</strain>
    </source>
</reference>
<dbReference type="Pfam" id="PF04072">
    <property type="entry name" value="LCM"/>
    <property type="match status" value="1"/>
</dbReference>
<dbReference type="PANTHER" id="PTHR43619">
    <property type="entry name" value="S-ADENOSYL-L-METHIONINE-DEPENDENT METHYLTRANSFERASE YKTD-RELATED"/>
    <property type="match status" value="1"/>
</dbReference>
<evidence type="ECO:0000256" key="1">
    <source>
        <dbReference type="ARBA" id="ARBA00008138"/>
    </source>
</evidence>
<evidence type="ECO:0000313" key="5">
    <source>
        <dbReference type="EMBL" id="QNP40853.1"/>
    </source>
</evidence>
<keyword evidence="4" id="KW-0949">S-adenosyl-L-methionine</keyword>
<name>A0A7H0FXT7_9GAMM</name>
<dbReference type="SUPFAM" id="SSF53335">
    <property type="entry name" value="S-adenosyl-L-methionine-dependent methyltransferases"/>
    <property type="match status" value="1"/>
</dbReference>
<dbReference type="Gene3D" id="3.40.50.150">
    <property type="entry name" value="Vaccinia Virus protein VP39"/>
    <property type="match status" value="1"/>
</dbReference>
<keyword evidence="6" id="KW-1185">Reference proteome</keyword>
<gene>
    <name evidence="5" type="ORF">H8B22_00875</name>
</gene>
<evidence type="ECO:0000313" key="6">
    <source>
        <dbReference type="Proteomes" id="UP000516018"/>
    </source>
</evidence>
<dbReference type="InterPro" id="IPR011610">
    <property type="entry name" value="SAM_mthyl_Trfase_ML2640-like"/>
</dbReference>
<dbReference type="GO" id="GO:0008168">
    <property type="term" value="F:methyltransferase activity"/>
    <property type="evidence" value="ECO:0007669"/>
    <property type="project" value="UniProtKB-UniRule"/>
</dbReference>
<organism evidence="5 6">
    <name type="scientific">Agrilutibacter terrestris</name>
    <dbReference type="NCBI Taxonomy" id="2865112"/>
    <lineage>
        <taxon>Bacteria</taxon>
        <taxon>Pseudomonadati</taxon>
        <taxon>Pseudomonadota</taxon>
        <taxon>Gammaproteobacteria</taxon>
        <taxon>Lysobacterales</taxon>
        <taxon>Lysobacteraceae</taxon>
        <taxon>Agrilutibacter</taxon>
    </lineage>
</organism>
<dbReference type="RefSeq" id="WP_187712291.1">
    <property type="nucleotide sequence ID" value="NZ_CP060820.1"/>
</dbReference>
<keyword evidence="2 4" id="KW-0489">Methyltransferase</keyword>
<dbReference type="NCBIfam" id="TIGR00027">
    <property type="entry name" value="mthyl_TIGR00027"/>
    <property type="match status" value="1"/>
</dbReference>
<dbReference type="Proteomes" id="UP000516018">
    <property type="component" value="Chromosome"/>
</dbReference>
<sequence>MTSANPIRNVSDTALWVAIYRAMESERPDAIFHDPYARRLGGERGQAIVDAMPRGRAMSWPMVVRTAVMDEIILRCVRQGAATVLNLAAGLDARPYRLALPASLRWLHVDLPDMVDYYRSHMDAETPRCELEFIAADLRDADARRAVFAKAAQNGPVLAITEGLLVYLEAGDVAALARDLHDVADAKWWLSDLASPMLLKYLERQWQPMLQQGNAPFRFGPAENTGFFAPFGWRELEFRPHWDESQRLKRTMPHAWLWNLLRLFQSKKQREAMKRFSGIMLLESTRST</sequence>
<evidence type="ECO:0000256" key="3">
    <source>
        <dbReference type="ARBA" id="ARBA00022679"/>
    </source>
</evidence>
<dbReference type="EMBL" id="CP060820">
    <property type="protein sequence ID" value="QNP40853.1"/>
    <property type="molecule type" value="Genomic_DNA"/>
</dbReference>
<evidence type="ECO:0000256" key="2">
    <source>
        <dbReference type="ARBA" id="ARBA00022603"/>
    </source>
</evidence>
<evidence type="ECO:0000256" key="4">
    <source>
        <dbReference type="RuleBase" id="RU362030"/>
    </source>
</evidence>
<keyword evidence="3 5" id="KW-0808">Transferase</keyword>